<proteinExistence type="predicted"/>
<dbReference type="SUPFAM" id="SSF54197">
    <property type="entry name" value="HIT-like"/>
    <property type="match status" value="1"/>
</dbReference>
<dbReference type="Gene3D" id="3.30.428.10">
    <property type="entry name" value="HIT-like"/>
    <property type="match status" value="1"/>
</dbReference>
<dbReference type="CDD" id="cd01276">
    <property type="entry name" value="PKCI_related"/>
    <property type="match status" value="1"/>
</dbReference>
<name>A0A3B1C5A2_9ZZZZ</name>
<reference evidence="2" key="1">
    <citation type="submission" date="2018-06" db="EMBL/GenBank/DDBJ databases">
        <authorList>
            <person name="Zhirakovskaya E."/>
        </authorList>
    </citation>
    <scope>NUCLEOTIDE SEQUENCE</scope>
</reference>
<dbReference type="PRINTS" id="PR00332">
    <property type="entry name" value="HISTRIAD"/>
</dbReference>
<dbReference type="PANTHER" id="PTHR23089">
    <property type="entry name" value="HISTIDINE TRIAD HIT PROTEIN"/>
    <property type="match status" value="1"/>
</dbReference>
<dbReference type="InterPro" id="IPR036265">
    <property type="entry name" value="HIT-like_sf"/>
</dbReference>
<dbReference type="EC" id="3.6.1.17" evidence="2"/>
<dbReference type="Pfam" id="PF01230">
    <property type="entry name" value="HIT"/>
    <property type="match status" value="1"/>
</dbReference>
<protein>
    <submittedName>
        <fullName evidence="2">Bis(5'-nucleosyl)-tetraphosphatase (Asymmetrical)</fullName>
        <ecNumber evidence="2">3.6.1.17</ecNumber>
    </submittedName>
</protein>
<dbReference type="AlphaFoldDB" id="A0A3B1C5A2"/>
<dbReference type="GO" id="GO:0004081">
    <property type="term" value="F:bis(5'-nucleosyl)-tetraphosphatase (asymmetrical) activity"/>
    <property type="evidence" value="ECO:0007669"/>
    <property type="project" value="UniProtKB-EC"/>
</dbReference>
<keyword evidence="2" id="KW-0378">Hydrolase</keyword>
<dbReference type="PROSITE" id="PS00892">
    <property type="entry name" value="HIT_1"/>
    <property type="match status" value="1"/>
</dbReference>
<dbReference type="InterPro" id="IPR019808">
    <property type="entry name" value="Histidine_triad_CS"/>
</dbReference>
<dbReference type="EMBL" id="UOFZ01000010">
    <property type="protein sequence ID" value="VAX12087.1"/>
    <property type="molecule type" value="Genomic_DNA"/>
</dbReference>
<gene>
    <name evidence="2" type="ORF">MNBD_GAMMA24-310</name>
</gene>
<accession>A0A3B1C5A2</accession>
<evidence type="ECO:0000313" key="2">
    <source>
        <dbReference type="EMBL" id="VAX12087.1"/>
    </source>
</evidence>
<dbReference type="InterPro" id="IPR001310">
    <property type="entry name" value="Histidine_triad_HIT"/>
</dbReference>
<feature type="domain" description="HIT" evidence="1">
    <location>
        <begin position="5"/>
        <end position="112"/>
    </location>
</feature>
<evidence type="ECO:0000259" key="1">
    <source>
        <dbReference type="PROSITE" id="PS51084"/>
    </source>
</evidence>
<sequence>MSDCLFCKIAAGEIPADKVYEDEQVVVFRDINPKAEVHLLIIPREHLAGLNELESGHDALIAHIMRLIQPLAVDQGLESGYRAIINTGRDGGQEIFHLHIHLLGGRDLPGFG</sequence>
<dbReference type="InterPro" id="IPR011146">
    <property type="entry name" value="HIT-like"/>
</dbReference>
<organism evidence="2">
    <name type="scientific">hydrothermal vent metagenome</name>
    <dbReference type="NCBI Taxonomy" id="652676"/>
    <lineage>
        <taxon>unclassified sequences</taxon>
        <taxon>metagenomes</taxon>
        <taxon>ecological metagenomes</taxon>
    </lineage>
</organism>
<dbReference type="PROSITE" id="PS51084">
    <property type="entry name" value="HIT_2"/>
    <property type="match status" value="1"/>
</dbReference>